<gene>
    <name evidence="1" type="ordered locus">PBPRB0355</name>
</gene>
<evidence type="ECO:0000313" key="1">
    <source>
        <dbReference type="EMBL" id="CAG22228.1"/>
    </source>
</evidence>
<dbReference type="Gene3D" id="1.10.357.10">
    <property type="entry name" value="Tetracycline Repressor, domain 2"/>
    <property type="match status" value="1"/>
</dbReference>
<dbReference type="KEGG" id="ppr:PBPRB0355"/>
<dbReference type="RefSeq" id="WP_011220439.1">
    <property type="nucleotide sequence ID" value="NC_006371.1"/>
</dbReference>
<accession>Q6LKI4</accession>
<dbReference type="STRING" id="298386.PBPRB0355"/>
<sequence>MYHHFESLDDVRLAALQSLIDDFLFLGDNENQFSTLEAYLVHVGDQTFNAMGSKPVEMKALMAFVQLAMFEPAFGESMKTLTQSSLQRYADAIRYLFPSLSDGNVSVIVQIIDAHFGGSMIHWYLLDDPEQCRKNWRFLCRMICNSLKQGVL</sequence>
<reference evidence="2" key="1">
    <citation type="journal article" date="2005" name="Science">
        <title>Life at depth: Photobacterium profundum genome sequence and expression analysis.</title>
        <authorList>
            <person name="Vezzi A."/>
            <person name="Campanaro S."/>
            <person name="D'Angelo M."/>
            <person name="Simonato F."/>
            <person name="Vitulo N."/>
            <person name="Lauro F.M."/>
            <person name="Cestaro A."/>
            <person name="Malacrida G."/>
            <person name="Simionati B."/>
            <person name="Cannata N."/>
            <person name="Romualdi C."/>
            <person name="Bartlett D.H."/>
            <person name="Valle G."/>
        </authorList>
    </citation>
    <scope>NUCLEOTIDE SEQUENCE [LARGE SCALE GENOMIC DNA]</scope>
    <source>
        <strain evidence="2">ATCC BAA-1253 / SS9</strain>
    </source>
</reference>
<dbReference type="AlphaFoldDB" id="Q6LKI4"/>
<protein>
    <submittedName>
        <fullName evidence="1">Uncharacterized protein</fullName>
    </submittedName>
</protein>
<evidence type="ECO:0000313" key="2">
    <source>
        <dbReference type="Proteomes" id="UP000000593"/>
    </source>
</evidence>
<dbReference type="Proteomes" id="UP000000593">
    <property type="component" value="Chromosome 2"/>
</dbReference>
<organism evidence="1 2">
    <name type="scientific">Photobacterium profundum (strain SS9)</name>
    <dbReference type="NCBI Taxonomy" id="298386"/>
    <lineage>
        <taxon>Bacteria</taxon>
        <taxon>Pseudomonadati</taxon>
        <taxon>Pseudomonadota</taxon>
        <taxon>Gammaproteobacteria</taxon>
        <taxon>Vibrionales</taxon>
        <taxon>Vibrionaceae</taxon>
        <taxon>Photobacterium</taxon>
    </lineage>
</organism>
<proteinExistence type="predicted"/>
<dbReference type="HOGENOM" id="CLU_1720644_0_0_6"/>
<keyword evidence="2" id="KW-1185">Reference proteome</keyword>
<name>Q6LKI4_PHOPR</name>
<dbReference type="EMBL" id="CR378676">
    <property type="protein sequence ID" value="CAG22228.1"/>
    <property type="molecule type" value="Genomic_DNA"/>
</dbReference>